<gene>
    <name evidence="1" type="ORF">KBY27_20670</name>
</gene>
<evidence type="ECO:0000313" key="2">
    <source>
        <dbReference type="Proteomes" id="UP000813672"/>
    </source>
</evidence>
<dbReference type="GO" id="GO:0005524">
    <property type="term" value="F:ATP binding"/>
    <property type="evidence" value="ECO:0007669"/>
    <property type="project" value="UniProtKB-KW"/>
</dbReference>
<sequence>MPPSAPTLHMLCGKIGSGKSTLAARLGRVEGTVLIAEDDWLSALFSEEMSSPKDYMRCAAKLRAIMGPHVVSLLKAGVSVVLDFPANTTENRAWMRSILAVSNASHQLHVMATPDEICLERLHARNAKGDHPFAATEAQFQLFSKYFAEPTADEGFNIVLHGPEEADGPERS</sequence>
<dbReference type="EMBL" id="JAGQAF010000017">
    <property type="protein sequence ID" value="MCE8539883.1"/>
    <property type="molecule type" value="Genomic_DNA"/>
</dbReference>
<dbReference type="Proteomes" id="UP000813672">
    <property type="component" value="Unassembled WGS sequence"/>
</dbReference>
<name>A0A9Q3WPT2_9RHOB</name>
<evidence type="ECO:0000313" key="1">
    <source>
        <dbReference type="EMBL" id="MCE8539883.1"/>
    </source>
</evidence>
<protein>
    <submittedName>
        <fullName evidence="1">ATP-binding protein</fullName>
    </submittedName>
</protein>
<accession>A0A9Q3WPT2</accession>
<dbReference type="InterPro" id="IPR027417">
    <property type="entry name" value="P-loop_NTPase"/>
</dbReference>
<keyword evidence="1" id="KW-0547">Nucleotide-binding</keyword>
<keyword evidence="1" id="KW-0067">ATP-binding</keyword>
<dbReference type="SUPFAM" id="SSF52540">
    <property type="entry name" value="P-loop containing nucleoside triphosphate hydrolases"/>
    <property type="match status" value="1"/>
</dbReference>
<dbReference type="Pfam" id="PF13671">
    <property type="entry name" value="AAA_33"/>
    <property type="match status" value="1"/>
</dbReference>
<organism evidence="1 2">
    <name type="scientific">Ruegeria pomeroyi</name>
    <dbReference type="NCBI Taxonomy" id="89184"/>
    <lineage>
        <taxon>Bacteria</taxon>
        <taxon>Pseudomonadati</taxon>
        <taxon>Pseudomonadota</taxon>
        <taxon>Alphaproteobacteria</taxon>
        <taxon>Rhodobacterales</taxon>
        <taxon>Roseobacteraceae</taxon>
        <taxon>Ruegeria</taxon>
    </lineage>
</organism>
<reference evidence="1" key="1">
    <citation type="journal article" date="2021" name="Environ. Microbiol.">
        <title>Cryptic niche differentiation of novel sediment ecotypes of Rugeria pomeroyi correlates with nitrate respiration.</title>
        <authorList>
            <person name="Lin X."/>
            <person name="McNichol J."/>
            <person name="Chu X."/>
            <person name="Qian Y."/>
            <person name="Luo H."/>
        </authorList>
    </citation>
    <scope>NUCLEOTIDE SEQUENCE</scope>
    <source>
        <strain evidence="1">SZCCDBB064</strain>
    </source>
</reference>
<proteinExistence type="predicted"/>
<dbReference type="Gene3D" id="3.40.50.300">
    <property type="entry name" value="P-loop containing nucleotide triphosphate hydrolases"/>
    <property type="match status" value="1"/>
</dbReference>
<dbReference type="AlphaFoldDB" id="A0A9Q3WPT2"/>
<comment type="caution">
    <text evidence="1">The sequence shown here is derived from an EMBL/GenBank/DDBJ whole genome shotgun (WGS) entry which is preliminary data.</text>
</comment>
<dbReference type="RefSeq" id="WP_234221861.1">
    <property type="nucleotide sequence ID" value="NZ_JAGQAF010000017.1"/>
</dbReference>